<accession>A0A1D8K9W3</accession>
<dbReference type="Gene3D" id="3.40.250.10">
    <property type="entry name" value="Rhodanese-like domain"/>
    <property type="match status" value="1"/>
</dbReference>
<dbReference type="AlphaFoldDB" id="A0A1D8K9W3"/>
<dbReference type="Proteomes" id="UP000095342">
    <property type="component" value="Chromosome"/>
</dbReference>
<gene>
    <name evidence="2" type="ORF">BJI67_12425</name>
</gene>
<dbReference type="SUPFAM" id="SSF52821">
    <property type="entry name" value="Rhodanese/Cell cycle control phosphatase"/>
    <property type="match status" value="1"/>
</dbReference>
<dbReference type="RefSeq" id="WP_070073288.1">
    <property type="nucleotide sequence ID" value="NZ_CP017448.1"/>
</dbReference>
<keyword evidence="2" id="KW-0808">Transferase</keyword>
<dbReference type="PROSITE" id="PS50206">
    <property type="entry name" value="RHODANESE_3"/>
    <property type="match status" value="1"/>
</dbReference>
<dbReference type="KEGG" id="aaeo:BJI67_12425"/>
<dbReference type="SMART" id="SM00450">
    <property type="entry name" value="RHOD"/>
    <property type="match status" value="1"/>
</dbReference>
<evidence type="ECO:0000313" key="2">
    <source>
        <dbReference type="EMBL" id="AOV17750.1"/>
    </source>
</evidence>
<dbReference type="Pfam" id="PF00581">
    <property type="entry name" value="Rhodanese"/>
    <property type="match status" value="1"/>
</dbReference>
<dbReference type="EMBL" id="CP017448">
    <property type="protein sequence ID" value="AOV17750.1"/>
    <property type="molecule type" value="Genomic_DNA"/>
</dbReference>
<dbReference type="InterPro" id="IPR036873">
    <property type="entry name" value="Rhodanese-like_dom_sf"/>
</dbReference>
<sequence length="141" mass="15317">MYDLFKPEQPASLMDFVKAAKSCVHEIDADELQRMKAEKPDLLILDVRESSEHEQGHIEGAHLVPRGIIEAAADPAFPNHDEILVAARNRPIVTYCAAGGRSAMAAAVLQMMGFGEVYSLAGGFGGWTQAGKPVVHEARYI</sequence>
<dbReference type="InterPro" id="IPR001763">
    <property type="entry name" value="Rhodanese-like_dom"/>
</dbReference>
<evidence type="ECO:0000259" key="1">
    <source>
        <dbReference type="PROSITE" id="PS50206"/>
    </source>
</evidence>
<evidence type="ECO:0000313" key="3">
    <source>
        <dbReference type="Proteomes" id="UP000095342"/>
    </source>
</evidence>
<dbReference type="PANTHER" id="PTHR44086:SF13">
    <property type="entry name" value="THIOSULFATE SULFURTRANSFERASE PSPE"/>
    <property type="match status" value="1"/>
</dbReference>
<dbReference type="PANTHER" id="PTHR44086">
    <property type="entry name" value="THIOSULFATE SULFURTRANSFERASE RDL2, MITOCHONDRIAL-RELATED"/>
    <property type="match status" value="1"/>
</dbReference>
<reference evidence="2 3" key="1">
    <citation type="submission" date="2016-09" db="EMBL/GenBank/DDBJ databases">
        <title>Acidihalobacter prosperus V6 (DSM14174).</title>
        <authorList>
            <person name="Khaleque H.N."/>
            <person name="Ramsay J.P."/>
            <person name="Murphy R.J.T."/>
            <person name="Kaksonen A.H."/>
            <person name="Boxall N.J."/>
            <person name="Watkin E.L.J."/>
        </authorList>
    </citation>
    <scope>NUCLEOTIDE SEQUENCE [LARGE SCALE GENOMIC DNA]</scope>
    <source>
        <strain evidence="2 3">V6</strain>
    </source>
</reference>
<protein>
    <submittedName>
        <fullName evidence="2">Sulfurtransferase</fullName>
    </submittedName>
</protein>
<keyword evidence="3" id="KW-1185">Reference proteome</keyword>
<proteinExistence type="predicted"/>
<organism evidence="2 3">
    <name type="scientific">Acidihalobacter aeolianus</name>
    <dbReference type="NCBI Taxonomy" id="2792603"/>
    <lineage>
        <taxon>Bacteria</taxon>
        <taxon>Pseudomonadati</taxon>
        <taxon>Pseudomonadota</taxon>
        <taxon>Gammaproteobacteria</taxon>
        <taxon>Chromatiales</taxon>
        <taxon>Ectothiorhodospiraceae</taxon>
        <taxon>Acidihalobacter</taxon>
    </lineage>
</organism>
<dbReference type="GO" id="GO:0004792">
    <property type="term" value="F:thiosulfate-cyanide sulfurtransferase activity"/>
    <property type="evidence" value="ECO:0007669"/>
    <property type="project" value="TreeGrafter"/>
</dbReference>
<name>A0A1D8K9W3_9GAMM</name>
<feature type="domain" description="Rhodanese" evidence="1">
    <location>
        <begin position="38"/>
        <end position="136"/>
    </location>
</feature>